<evidence type="ECO:0000313" key="2">
    <source>
        <dbReference type="EMBL" id="KII76127.1"/>
    </source>
</evidence>
<dbReference type="InterPro" id="IPR001387">
    <property type="entry name" value="Cro/C1-type_HTH"/>
</dbReference>
<organism evidence="2 3">
    <name type="scientific">Vibrio renipiscarius</name>
    <dbReference type="NCBI Taxonomy" id="1461322"/>
    <lineage>
        <taxon>Bacteria</taxon>
        <taxon>Pseudomonadati</taxon>
        <taxon>Pseudomonadota</taxon>
        <taxon>Gammaproteobacteria</taxon>
        <taxon>Vibrionales</taxon>
        <taxon>Vibrionaceae</taxon>
        <taxon>Vibrio</taxon>
    </lineage>
</organism>
<dbReference type="CDD" id="cd00093">
    <property type="entry name" value="HTH_XRE"/>
    <property type="match status" value="1"/>
</dbReference>
<keyword evidence="3" id="KW-1185">Reference proteome</keyword>
<feature type="domain" description="HTH cro/C1-type" evidence="1">
    <location>
        <begin position="13"/>
        <end position="67"/>
    </location>
</feature>
<dbReference type="AlphaFoldDB" id="A0A0C2NQQ9"/>
<name>A0A0C2NQQ9_9VIBR</name>
<dbReference type="STRING" id="1461322.OJ16_15020"/>
<dbReference type="InterPro" id="IPR010982">
    <property type="entry name" value="Lambda_DNA-bd_dom_sf"/>
</dbReference>
<gene>
    <name evidence="2" type="ORF">OJ16_15020</name>
</gene>
<dbReference type="OrthoDB" id="5891007at2"/>
<dbReference type="SUPFAM" id="SSF47413">
    <property type="entry name" value="lambda repressor-like DNA-binding domains"/>
    <property type="match status" value="1"/>
</dbReference>
<dbReference type="Gene3D" id="1.10.260.40">
    <property type="entry name" value="lambda repressor-like DNA-binding domains"/>
    <property type="match status" value="1"/>
</dbReference>
<dbReference type="Proteomes" id="UP000031672">
    <property type="component" value="Unassembled WGS sequence"/>
</dbReference>
<evidence type="ECO:0000313" key="3">
    <source>
        <dbReference type="Proteomes" id="UP000031672"/>
    </source>
</evidence>
<dbReference type="GO" id="GO:0003677">
    <property type="term" value="F:DNA binding"/>
    <property type="evidence" value="ECO:0007669"/>
    <property type="project" value="InterPro"/>
</dbReference>
<proteinExistence type="predicted"/>
<accession>A0A0C2NPV2</accession>
<dbReference type="PROSITE" id="PS50943">
    <property type="entry name" value="HTH_CROC1"/>
    <property type="match status" value="1"/>
</dbReference>
<dbReference type="SMART" id="SM00530">
    <property type="entry name" value="HTH_XRE"/>
    <property type="match status" value="1"/>
</dbReference>
<dbReference type="EMBL" id="JTKH01000024">
    <property type="protein sequence ID" value="KII76127.1"/>
    <property type="molecule type" value="Genomic_DNA"/>
</dbReference>
<sequence>MYVSDPSALANWMREARQNSGLTQKQASELSGLRQATISKIENDPASCTIETLLRLARVYQLELHLLPMLAKGENYKHEISKLDW</sequence>
<dbReference type="Pfam" id="PF01381">
    <property type="entry name" value="HTH_3"/>
    <property type="match status" value="1"/>
</dbReference>
<dbReference type="RefSeq" id="WP_040992060.1">
    <property type="nucleotide sequence ID" value="NZ_JTKH01000024.1"/>
</dbReference>
<comment type="caution">
    <text evidence="2">The sequence shown here is derived from an EMBL/GenBank/DDBJ whole genome shotgun (WGS) entry which is preliminary data.</text>
</comment>
<reference evidence="2 3" key="1">
    <citation type="submission" date="2014-11" db="EMBL/GenBank/DDBJ databases">
        <title>Draft Genome Sequence of Vibrio piscirenalis strains CECT 8603T and CECT 8604, two marine Gammaproteobacterium isolated from cultured gilthead sea bream (Sparus aurata).</title>
        <authorList>
            <person name="Arahal D.R."/>
            <person name="Rodrigo-Torres L."/>
            <person name="Lucena T."/>
            <person name="Pujalte M.J."/>
        </authorList>
    </citation>
    <scope>NUCLEOTIDE SEQUENCE [LARGE SCALE GENOMIC DNA]</scope>
    <source>
        <strain evidence="2 3">DCR 1-4-2</strain>
    </source>
</reference>
<evidence type="ECO:0000259" key="1">
    <source>
        <dbReference type="PROSITE" id="PS50943"/>
    </source>
</evidence>
<accession>A0A0C2NQQ9</accession>
<protein>
    <submittedName>
        <fullName evidence="2">Transcriptional regulator</fullName>
    </submittedName>
</protein>